<keyword evidence="2" id="KW-1185">Reference proteome</keyword>
<sequence>MGLDKGNSTRTGVHTEGSDVRKKLTPLLSRMPPLSVVNPSELCTLIPEHTPSAVMAALATLVTGTSDDGPDFSRHALGMAVDCPDNTVRQLLFSLPGLPRDHILDDFHVSNRADLVVQELCEIYGRKTIEYWGYATQRRAVERARRGMNRVVASSRICCRVCELLGRNYPHSTPRPVSACHMISRRAVFWRRVREVHGLTSNIFCDDAVELLTRKLRSDRFHHNDRYLLHLCREHDKLFVGAVVGTDASSHQHAPYTTLEQYLF</sequence>
<evidence type="ECO:0000313" key="2">
    <source>
        <dbReference type="Proteomes" id="UP000756860"/>
    </source>
</evidence>
<accession>A0ABS5SF34</accession>
<protein>
    <submittedName>
        <fullName evidence="1">Uncharacterized protein</fullName>
    </submittedName>
</protein>
<dbReference type="Proteomes" id="UP000756860">
    <property type="component" value="Unassembled WGS sequence"/>
</dbReference>
<name>A0ABS5SF34_9BACT</name>
<gene>
    <name evidence="1" type="ORF">KI810_12965</name>
</gene>
<evidence type="ECO:0000313" key="1">
    <source>
        <dbReference type="EMBL" id="MBT0653973.1"/>
    </source>
</evidence>
<comment type="caution">
    <text evidence="1">The sequence shown here is derived from an EMBL/GenBank/DDBJ whole genome shotgun (WGS) entry which is preliminary data.</text>
</comment>
<proteinExistence type="predicted"/>
<reference evidence="1 2" key="1">
    <citation type="submission" date="2021-05" db="EMBL/GenBank/DDBJ databases">
        <title>The draft genome of Geobacter luticola JCM 17780.</title>
        <authorList>
            <person name="Xu Z."/>
            <person name="Masuda Y."/>
            <person name="Itoh H."/>
            <person name="Senoo K."/>
        </authorList>
    </citation>
    <scope>NUCLEOTIDE SEQUENCE [LARGE SCALE GENOMIC DNA]</scope>
    <source>
        <strain evidence="1 2">JCM 17780</strain>
    </source>
</reference>
<dbReference type="RefSeq" id="WP_214175977.1">
    <property type="nucleotide sequence ID" value="NZ_JAHCVK010000006.1"/>
</dbReference>
<organism evidence="1 2">
    <name type="scientific">Geomobilimonas luticola</name>
    <dbReference type="NCBI Taxonomy" id="1114878"/>
    <lineage>
        <taxon>Bacteria</taxon>
        <taxon>Pseudomonadati</taxon>
        <taxon>Thermodesulfobacteriota</taxon>
        <taxon>Desulfuromonadia</taxon>
        <taxon>Geobacterales</taxon>
        <taxon>Geobacteraceae</taxon>
        <taxon>Geomobilimonas</taxon>
    </lineage>
</organism>
<dbReference type="EMBL" id="JAHCVK010000006">
    <property type="protein sequence ID" value="MBT0653973.1"/>
    <property type="molecule type" value="Genomic_DNA"/>
</dbReference>